<protein>
    <submittedName>
        <fullName evidence="6">LacI family DNA-binding transcriptional regulator</fullName>
    </submittedName>
</protein>
<evidence type="ECO:0000313" key="7">
    <source>
        <dbReference type="Proteomes" id="UP000281915"/>
    </source>
</evidence>
<dbReference type="CDD" id="cd01392">
    <property type="entry name" value="HTH_LacI"/>
    <property type="match status" value="1"/>
</dbReference>
<dbReference type="AlphaFoldDB" id="A0A3M8CYV4"/>
<dbReference type="Pfam" id="PF00532">
    <property type="entry name" value="Peripla_BP_1"/>
    <property type="match status" value="1"/>
</dbReference>
<dbReference type="PANTHER" id="PTHR30146:SF148">
    <property type="entry name" value="HTH-TYPE TRANSCRIPTIONAL REPRESSOR PURR-RELATED"/>
    <property type="match status" value="1"/>
</dbReference>
<dbReference type="Gene3D" id="3.40.50.2300">
    <property type="match status" value="2"/>
</dbReference>
<dbReference type="InterPro" id="IPR028082">
    <property type="entry name" value="Peripla_BP_I"/>
</dbReference>
<dbReference type="Proteomes" id="UP000281915">
    <property type="component" value="Unassembled WGS sequence"/>
</dbReference>
<proteinExistence type="predicted"/>
<sequence>MITRWYPIVKQKKRTRVTLQQVADHAGVSKTTASLIVRNKCQNISEATQKRVLASMSELGYVYDRVAANLRSQSSSTVGMIITEIANPYFSELLDGVHQELDKHGYTVLLGTTSESGKKQDSLLSTMMEYRVGGVILCPATKSSIETINKMVNLGIPVILVGKEISGTDTDYVGVDFRPGAKIAVQHLIAKGHRRIALLGGPMEAHSWKDREAGYREAFEEAGLEVDESLMIGSTMTREGGLEAVREILRHPEPPTAIFCYNDVIAFGAMVGLKEAGLNPGKDIAVVGFDDIKEAATSIPSLTTVSSSPQLIGTYAADLLHKRIEGLDMKSQRIILQPQIVVRDSSAYEIG</sequence>
<accession>A0A3M8CYV4</accession>
<dbReference type="GO" id="GO:0003700">
    <property type="term" value="F:DNA-binding transcription factor activity"/>
    <property type="evidence" value="ECO:0007669"/>
    <property type="project" value="TreeGrafter"/>
</dbReference>
<dbReference type="PANTHER" id="PTHR30146">
    <property type="entry name" value="LACI-RELATED TRANSCRIPTIONAL REPRESSOR"/>
    <property type="match status" value="1"/>
</dbReference>
<organism evidence="6 7">
    <name type="scientific">Brevibacillus panacihumi</name>
    <dbReference type="NCBI Taxonomy" id="497735"/>
    <lineage>
        <taxon>Bacteria</taxon>
        <taxon>Bacillati</taxon>
        <taxon>Bacillota</taxon>
        <taxon>Bacilli</taxon>
        <taxon>Bacillales</taxon>
        <taxon>Paenibacillaceae</taxon>
        <taxon>Brevibacillus</taxon>
    </lineage>
</organism>
<gene>
    <name evidence="6" type="ORF">EDM58_08135</name>
</gene>
<dbReference type="SMART" id="SM00354">
    <property type="entry name" value="HTH_LACI"/>
    <property type="match status" value="1"/>
</dbReference>
<keyword evidence="3 6" id="KW-0238">DNA-binding</keyword>
<dbReference type="SUPFAM" id="SSF53822">
    <property type="entry name" value="Periplasmic binding protein-like I"/>
    <property type="match status" value="1"/>
</dbReference>
<dbReference type="EMBL" id="RHHT01000015">
    <property type="protein sequence ID" value="RNB80974.1"/>
    <property type="molecule type" value="Genomic_DNA"/>
</dbReference>
<dbReference type="CDD" id="cd06289">
    <property type="entry name" value="PBP1_MalI-like"/>
    <property type="match status" value="1"/>
</dbReference>
<evidence type="ECO:0000313" key="6">
    <source>
        <dbReference type="EMBL" id="RNB80974.1"/>
    </source>
</evidence>
<dbReference type="InterPro" id="IPR000843">
    <property type="entry name" value="HTH_LacI"/>
</dbReference>
<evidence type="ECO:0000256" key="1">
    <source>
        <dbReference type="ARBA" id="ARBA00022491"/>
    </source>
</evidence>
<evidence type="ECO:0000256" key="4">
    <source>
        <dbReference type="ARBA" id="ARBA00023163"/>
    </source>
</evidence>
<keyword evidence="1" id="KW-0678">Repressor</keyword>
<evidence type="ECO:0000259" key="5">
    <source>
        <dbReference type="PROSITE" id="PS50932"/>
    </source>
</evidence>
<evidence type="ECO:0000256" key="3">
    <source>
        <dbReference type="ARBA" id="ARBA00023125"/>
    </source>
</evidence>
<dbReference type="Pfam" id="PF00356">
    <property type="entry name" value="LacI"/>
    <property type="match status" value="1"/>
</dbReference>
<dbReference type="PROSITE" id="PS50932">
    <property type="entry name" value="HTH_LACI_2"/>
    <property type="match status" value="1"/>
</dbReference>
<reference evidence="6 7" key="1">
    <citation type="submission" date="2018-10" db="EMBL/GenBank/DDBJ databases">
        <title>Phylogenomics of Brevibacillus.</title>
        <authorList>
            <person name="Dunlap C."/>
        </authorList>
    </citation>
    <scope>NUCLEOTIDE SEQUENCE [LARGE SCALE GENOMIC DNA]</scope>
    <source>
        <strain evidence="6 7">JCM 15085</strain>
    </source>
</reference>
<keyword evidence="2" id="KW-0805">Transcription regulation</keyword>
<dbReference type="InterPro" id="IPR001761">
    <property type="entry name" value="Peripla_BP/Lac1_sug-bd_dom"/>
</dbReference>
<evidence type="ECO:0000256" key="2">
    <source>
        <dbReference type="ARBA" id="ARBA00023015"/>
    </source>
</evidence>
<name>A0A3M8CYV4_9BACL</name>
<dbReference type="Gene3D" id="1.10.260.40">
    <property type="entry name" value="lambda repressor-like DNA-binding domains"/>
    <property type="match status" value="1"/>
</dbReference>
<comment type="caution">
    <text evidence="6">The sequence shown here is derived from an EMBL/GenBank/DDBJ whole genome shotgun (WGS) entry which is preliminary data.</text>
</comment>
<keyword evidence="4" id="KW-0804">Transcription</keyword>
<dbReference type="SUPFAM" id="SSF47413">
    <property type="entry name" value="lambda repressor-like DNA-binding domains"/>
    <property type="match status" value="1"/>
</dbReference>
<dbReference type="InterPro" id="IPR010982">
    <property type="entry name" value="Lambda_DNA-bd_dom_sf"/>
</dbReference>
<feature type="domain" description="HTH lacI-type" evidence="5">
    <location>
        <begin position="17"/>
        <end position="72"/>
    </location>
</feature>
<dbReference type="GO" id="GO:0000976">
    <property type="term" value="F:transcription cis-regulatory region binding"/>
    <property type="evidence" value="ECO:0007669"/>
    <property type="project" value="TreeGrafter"/>
</dbReference>